<dbReference type="EnsemblPlants" id="AVESA.00010b.r2.1AG0057410.1">
    <property type="protein sequence ID" value="AVESA.00010b.r2.1AG0057410.1.CDS"/>
    <property type="gene ID" value="AVESA.00010b.r2.1AG0057410"/>
</dbReference>
<keyword evidence="2" id="KW-1185">Reference proteome</keyword>
<protein>
    <submittedName>
        <fullName evidence="1">Uncharacterized protein</fullName>
    </submittedName>
</protein>
<reference evidence="1" key="2">
    <citation type="submission" date="2025-09" db="UniProtKB">
        <authorList>
            <consortium name="EnsemblPlants"/>
        </authorList>
    </citation>
    <scope>IDENTIFICATION</scope>
</reference>
<sequence>MRTRKEAKVEATCAVSSDGLSSLPLEMKVKILSLLTIEEAVRCSTLSSTWRNTWTDMPKVFLCDGNISRTKFVTLVDMVLSLHIGRIKEFDISGSKNYHDVFARWMLMLSRRSPSSIKIKLTSGPEYRIPSCLFSISYLEDLDLQNCIISLPRVFQGFKSLSCLNLEDFSSTDSDIQNLICFCPVLIDLRLSLFEGISCLIIQAPNLEYLDVDGAFEDIHLDAPNLEEATISLDKDEEYQSVPVVHDEKSFLNQSLGSLNDIKTLNIGGYFLTYLSKGRVPTKLPAVLDRLEYIRLTICFWDPREVLTACSLFQNAPNLKKVVMLSHPLTEDFEPITTRDHDQASIQELSLQMFHLVTVSVEDFLGLDYEVDFVGKLLSWAPALEEAKIEWKGEIDRGMVFKKLLALPRVSPKAKVIVT</sequence>
<proteinExistence type="predicted"/>
<evidence type="ECO:0000313" key="1">
    <source>
        <dbReference type="EnsemblPlants" id="AVESA.00010b.r2.1AG0057410.1.CDS"/>
    </source>
</evidence>
<dbReference type="Proteomes" id="UP001732700">
    <property type="component" value="Chromosome 1A"/>
</dbReference>
<evidence type="ECO:0000313" key="2">
    <source>
        <dbReference type="Proteomes" id="UP001732700"/>
    </source>
</evidence>
<name>A0ACD5TI36_AVESA</name>
<organism evidence="1 2">
    <name type="scientific">Avena sativa</name>
    <name type="common">Oat</name>
    <dbReference type="NCBI Taxonomy" id="4498"/>
    <lineage>
        <taxon>Eukaryota</taxon>
        <taxon>Viridiplantae</taxon>
        <taxon>Streptophyta</taxon>
        <taxon>Embryophyta</taxon>
        <taxon>Tracheophyta</taxon>
        <taxon>Spermatophyta</taxon>
        <taxon>Magnoliopsida</taxon>
        <taxon>Liliopsida</taxon>
        <taxon>Poales</taxon>
        <taxon>Poaceae</taxon>
        <taxon>BOP clade</taxon>
        <taxon>Pooideae</taxon>
        <taxon>Poodae</taxon>
        <taxon>Poeae</taxon>
        <taxon>Poeae Chloroplast Group 1 (Aveneae type)</taxon>
        <taxon>Aveninae</taxon>
        <taxon>Avena</taxon>
    </lineage>
</organism>
<reference evidence="1" key="1">
    <citation type="submission" date="2021-05" db="EMBL/GenBank/DDBJ databases">
        <authorList>
            <person name="Scholz U."/>
            <person name="Mascher M."/>
            <person name="Fiebig A."/>
        </authorList>
    </citation>
    <scope>NUCLEOTIDE SEQUENCE [LARGE SCALE GENOMIC DNA]</scope>
</reference>
<accession>A0ACD5TI36</accession>